<proteinExistence type="predicted"/>
<evidence type="ECO:0000256" key="3">
    <source>
        <dbReference type="ARBA" id="ARBA00022801"/>
    </source>
</evidence>
<protein>
    <submittedName>
        <fullName evidence="6">Matrixin family metalloprotease</fullName>
    </submittedName>
</protein>
<dbReference type="SMART" id="SM00235">
    <property type="entry name" value="ZnMc"/>
    <property type="match status" value="1"/>
</dbReference>
<dbReference type="GO" id="GO:0004222">
    <property type="term" value="F:metalloendopeptidase activity"/>
    <property type="evidence" value="ECO:0007669"/>
    <property type="project" value="InterPro"/>
</dbReference>
<dbReference type="Pfam" id="PF00413">
    <property type="entry name" value="Peptidase_M10"/>
    <property type="match status" value="1"/>
</dbReference>
<evidence type="ECO:0000313" key="6">
    <source>
        <dbReference type="EMBL" id="NOJ77899.1"/>
    </source>
</evidence>
<feature type="domain" description="Peptidase metallopeptidase" evidence="5">
    <location>
        <begin position="117"/>
        <end position="272"/>
    </location>
</feature>
<dbReference type="InterPro" id="IPR024079">
    <property type="entry name" value="MetalloPept_cat_dom_sf"/>
</dbReference>
<keyword evidence="6" id="KW-0482">Metalloprotease</keyword>
<dbReference type="AlphaFoldDB" id="A0A7Y4IEW4"/>
<accession>A0A7Y4IEW4</accession>
<dbReference type="Proteomes" id="UP000533080">
    <property type="component" value="Unassembled WGS sequence"/>
</dbReference>
<dbReference type="InterPro" id="IPR006026">
    <property type="entry name" value="Peptidase_Metallo"/>
</dbReference>
<gene>
    <name evidence="6" type="ORF">HNV28_06005</name>
</gene>
<evidence type="ECO:0000256" key="1">
    <source>
        <dbReference type="ARBA" id="ARBA00022670"/>
    </source>
</evidence>
<keyword evidence="1 6" id="KW-0645">Protease</keyword>
<dbReference type="GO" id="GO:0031012">
    <property type="term" value="C:extracellular matrix"/>
    <property type="evidence" value="ECO:0007669"/>
    <property type="project" value="InterPro"/>
</dbReference>
<keyword evidence="3" id="KW-0378">Hydrolase</keyword>
<organism evidence="6 7">
    <name type="scientific">Myxococcus xanthus</name>
    <dbReference type="NCBI Taxonomy" id="34"/>
    <lineage>
        <taxon>Bacteria</taxon>
        <taxon>Pseudomonadati</taxon>
        <taxon>Myxococcota</taxon>
        <taxon>Myxococcia</taxon>
        <taxon>Myxococcales</taxon>
        <taxon>Cystobacterineae</taxon>
        <taxon>Myxococcaceae</taxon>
        <taxon>Myxococcus</taxon>
    </lineage>
</organism>
<dbReference type="SUPFAM" id="SSF55486">
    <property type="entry name" value="Metalloproteases ('zincins'), catalytic domain"/>
    <property type="match status" value="1"/>
</dbReference>
<comment type="caution">
    <text evidence="6">The sequence shown here is derived from an EMBL/GenBank/DDBJ whole genome shotgun (WGS) entry which is preliminary data.</text>
</comment>
<evidence type="ECO:0000313" key="7">
    <source>
        <dbReference type="Proteomes" id="UP000533080"/>
    </source>
</evidence>
<keyword evidence="4" id="KW-0862">Zinc</keyword>
<sequence>MCPFSRCRGLLLAFRFNSENPLRGSTMAKFHSVALLAGISILGSACGAPESETQETQQVSFEEFRAGAYQEPESGGFVVDGDIFLPTESELREFYEQSVSGIGTQQGALAVYYSGGRDIKWSASQALNLTYCVSTKFGSNYTRVVNAMKSAAAEWEAAGNIKFVHVSAEDSKCTNRNNNVVFDVNQTNTTQYLARAFFPNSARRSANVLISTTSFQNIAPWTLEGVLRHELGHVLGFRHEHTRLTTTGCYEDNAWRALTPYDSSSVMHYPQCSGTQTGDLVLTSDDRSGARALYP</sequence>
<evidence type="ECO:0000256" key="4">
    <source>
        <dbReference type="ARBA" id="ARBA00022833"/>
    </source>
</evidence>
<dbReference type="GO" id="GO:0006508">
    <property type="term" value="P:proteolysis"/>
    <property type="evidence" value="ECO:0007669"/>
    <property type="project" value="UniProtKB-KW"/>
</dbReference>
<dbReference type="GO" id="GO:0008270">
    <property type="term" value="F:zinc ion binding"/>
    <property type="evidence" value="ECO:0007669"/>
    <property type="project" value="InterPro"/>
</dbReference>
<dbReference type="Gene3D" id="3.40.390.10">
    <property type="entry name" value="Collagenase (Catalytic Domain)"/>
    <property type="match status" value="1"/>
</dbReference>
<reference evidence="6 7" key="1">
    <citation type="submission" date="2020-05" db="EMBL/GenBank/DDBJ databases">
        <authorList>
            <person name="Whitworth D."/>
        </authorList>
    </citation>
    <scope>NUCLEOTIDE SEQUENCE [LARGE SCALE GENOMIC DNA]</scope>
    <source>
        <strain evidence="6 7">AM005</strain>
    </source>
</reference>
<name>A0A7Y4IEW4_MYXXA</name>
<evidence type="ECO:0000259" key="5">
    <source>
        <dbReference type="SMART" id="SM00235"/>
    </source>
</evidence>
<keyword evidence="2" id="KW-0479">Metal-binding</keyword>
<evidence type="ECO:0000256" key="2">
    <source>
        <dbReference type="ARBA" id="ARBA00022723"/>
    </source>
</evidence>
<dbReference type="InterPro" id="IPR001818">
    <property type="entry name" value="Pept_M10_metallopeptidase"/>
</dbReference>
<dbReference type="EMBL" id="JABFNT010000014">
    <property type="protein sequence ID" value="NOJ77899.1"/>
    <property type="molecule type" value="Genomic_DNA"/>
</dbReference>
<dbReference type="CDD" id="cd04279">
    <property type="entry name" value="ZnMc_MMP_like_1"/>
    <property type="match status" value="1"/>
</dbReference>